<organism evidence="2">
    <name type="scientific">Cladocopium goreaui</name>
    <dbReference type="NCBI Taxonomy" id="2562237"/>
    <lineage>
        <taxon>Eukaryota</taxon>
        <taxon>Sar</taxon>
        <taxon>Alveolata</taxon>
        <taxon>Dinophyceae</taxon>
        <taxon>Suessiales</taxon>
        <taxon>Symbiodiniaceae</taxon>
        <taxon>Cladocopium</taxon>
    </lineage>
</organism>
<proteinExistence type="predicted"/>
<dbReference type="EMBL" id="CAMXCT030001691">
    <property type="protein sequence ID" value="CAL4779575.1"/>
    <property type="molecule type" value="Genomic_DNA"/>
</dbReference>
<evidence type="ECO:0000259" key="1">
    <source>
        <dbReference type="Pfam" id="PF00149"/>
    </source>
</evidence>
<dbReference type="GO" id="GO:0016788">
    <property type="term" value="F:hydrolase activity, acting on ester bonds"/>
    <property type="evidence" value="ECO:0007669"/>
    <property type="project" value="TreeGrafter"/>
</dbReference>
<dbReference type="PANTHER" id="PTHR32440">
    <property type="entry name" value="PHOSPHATASE DCR2-RELATED-RELATED"/>
    <property type="match status" value="1"/>
</dbReference>
<dbReference type="OrthoDB" id="952271at2759"/>
<evidence type="ECO:0000313" key="2">
    <source>
        <dbReference type="EMBL" id="CAI3992263.1"/>
    </source>
</evidence>
<accession>A0A9P1CJU9</accession>
<dbReference type="EMBL" id="CAMXCT010001691">
    <property type="protein sequence ID" value="CAI3992263.1"/>
    <property type="molecule type" value="Genomic_DNA"/>
</dbReference>
<dbReference type="InterPro" id="IPR004843">
    <property type="entry name" value="Calcineurin-like_PHP"/>
</dbReference>
<feature type="domain" description="Calcineurin-like phosphoesterase" evidence="1">
    <location>
        <begin position="17"/>
        <end position="282"/>
    </location>
</feature>
<dbReference type="PANTHER" id="PTHR32440:SF0">
    <property type="entry name" value="PHOSPHATASE DCR2-RELATED"/>
    <property type="match status" value="1"/>
</dbReference>
<dbReference type="Gene3D" id="3.60.21.10">
    <property type="match status" value="1"/>
</dbReference>
<comment type="caution">
    <text evidence="2">The sequence shown here is derived from an EMBL/GenBank/DDBJ whole genome shotgun (WGS) entry which is preliminary data.</text>
</comment>
<gene>
    <name evidence="2" type="ORF">C1SCF055_LOCUS19105</name>
</gene>
<dbReference type="AlphaFoldDB" id="A0A9P1CJU9"/>
<dbReference type="InterPro" id="IPR029052">
    <property type="entry name" value="Metallo-depent_PP-like"/>
</dbReference>
<reference evidence="2" key="1">
    <citation type="submission" date="2022-10" db="EMBL/GenBank/DDBJ databases">
        <authorList>
            <person name="Chen Y."/>
            <person name="Dougan E. K."/>
            <person name="Chan C."/>
            <person name="Rhodes N."/>
            <person name="Thang M."/>
        </authorList>
    </citation>
    <scope>NUCLEOTIDE SEQUENCE</scope>
</reference>
<protein>
    <submittedName>
        <fullName evidence="4">Insulin-degrading enzyme</fullName>
    </submittedName>
</protein>
<reference evidence="3" key="2">
    <citation type="submission" date="2024-04" db="EMBL/GenBank/DDBJ databases">
        <authorList>
            <person name="Chen Y."/>
            <person name="Shah S."/>
            <person name="Dougan E. K."/>
            <person name="Thang M."/>
            <person name="Chan C."/>
        </authorList>
    </citation>
    <scope>NUCLEOTIDE SEQUENCE [LARGE SCALE GENOMIC DNA]</scope>
</reference>
<dbReference type="Pfam" id="PF00149">
    <property type="entry name" value="Metallophos"/>
    <property type="match status" value="1"/>
</dbReference>
<keyword evidence="5" id="KW-1185">Reference proteome</keyword>
<dbReference type="Proteomes" id="UP001152797">
    <property type="component" value="Unassembled WGS sequence"/>
</dbReference>
<evidence type="ECO:0000313" key="4">
    <source>
        <dbReference type="EMBL" id="CAL4779575.1"/>
    </source>
</evidence>
<name>A0A9P1CJU9_9DINO</name>
<evidence type="ECO:0000313" key="5">
    <source>
        <dbReference type="Proteomes" id="UP001152797"/>
    </source>
</evidence>
<dbReference type="EMBL" id="CAMXCT020001691">
    <property type="protein sequence ID" value="CAL1145638.1"/>
    <property type="molecule type" value="Genomic_DNA"/>
</dbReference>
<sequence>MEVLGHVPLKVAEGDSIRIAQVTDVHRFPSTCSFWTNGCGQRVDLETYRAGGEIELLEAVLRRVSPHFVVFTGDILDGRPFKQMGDTDWKSSMMALLEPLHQRGLPWTFVPGNHDDDDAPWSRSELLEIFQLPGCVAKGAKSFDHCVTLGAGEGPDCNSIRLWFFDSGGNNPDPQIRYDTFAPSTVASFQRLSREPTPPMGLAYFHIPLPEYGDLTPVHGTQGLFEAALQAGMVPRPWCWMPSLVRLLGKDRVVGSSKLNSGLFDAFVESQTVRATFCGHDHSSDAIFLRDGLFLCYGRVSGTTPPSDWEGSAPLPFEPGIRIVEYASCGDGPRLTTWIETQSGEDSGSRFVLDVETGAPEREEEAAASPLLWSADSQVMAAAGMCASSTQLARGASGGACGAGETTVTGERWEVVGKGKGSYERVTSLKYVGEGHGSISKEPNVLISGRSPVIGAIVCMLCIPVLLGLGYLLIWSERPVGADDVLVPPVATEPDCAPRTPAKPGLLMAVSGFDDWVSHPLLQWACEKSWTKERQSYCCSHFQRGCAPLVREVPKWVVHDVNVPVNVPVKKEVPVPVTKVQTVQVKAPDPYECHDTASVDAWSADHQRWCCYAASVGCKPIIVDKTVYKTEVPVPHYIEPKKPKVHIVHKEVPYEVPGTPKIIPVKLPRKVIYKDRVQVVPKLIKVPEAGKVQIVHKPVPHPVHGHAIYVKVPVVKDSYDCDEGFENWFFGWSSVKKHFCCKTEQKGCPHTWHGSLGLLKYSSLHLHSHVHVEGEGHATGRIYDCHAGFSNWQQGWSVSKKKWCCSREERGCEKFYCEGDSKMWHAAKKDWCCSHFQQGCAATTLSPLGCDATCELKGHSSSCQERIHWTSHHFFSGRENSCALAYSKVQVECDVCRACSIEAAGCTVQKVATSDAFDCHAAYNNFFRAWSPSKKKWCCTIKRMGCEGESPPSVDPGVGMMWKHVQVNGYWTWQAVASGGGGFVKLPYDCQAGLTHRSTGWSPGKKSWCAAGAHPPGVAGHGMMWKHTMSGGQWHWEQHHIAGHMDMAQMHDCSAPHALPADQKDGRW</sequence>
<dbReference type="SUPFAM" id="SSF56300">
    <property type="entry name" value="Metallo-dependent phosphatases"/>
    <property type="match status" value="1"/>
</dbReference>
<evidence type="ECO:0000313" key="3">
    <source>
        <dbReference type="EMBL" id="CAL1145638.1"/>
    </source>
</evidence>
<dbReference type="GO" id="GO:0005737">
    <property type="term" value="C:cytoplasm"/>
    <property type="evidence" value="ECO:0007669"/>
    <property type="project" value="TreeGrafter"/>
</dbReference>